<accession>A0ACC2TK52</accession>
<proteinExistence type="predicted"/>
<evidence type="ECO:0000313" key="1">
    <source>
        <dbReference type="EMBL" id="KAJ9074862.1"/>
    </source>
</evidence>
<reference evidence="1" key="1">
    <citation type="submission" date="2022-04" db="EMBL/GenBank/DDBJ databases">
        <title>Genome of the entomopathogenic fungus Entomophthora muscae.</title>
        <authorList>
            <person name="Elya C."/>
            <person name="Lovett B.R."/>
            <person name="Lee E."/>
            <person name="Macias A.M."/>
            <person name="Hajek A.E."/>
            <person name="De Bivort B.L."/>
            <person name="Kasson M.T."/>
            <person name="De Fine Licht H.H."/>
            <person name="Stajich J.E."/>
        </authorList>
    </citation>
    <scope>NUCLEOTIDE SEQUENCE</scope>
    <source>
        <strain evidence="1">Berkeley</strain>
    </source>
</reference>
<gene>
    <name evidence="1" type="ORF">DSO57_1002293</name>
</gene>
<sequence>MALIFLGFVLALVLLIYLSFSPPKELTSLVSIPTYEVLLSTFLCFPFNERVKLDKRYLTLGNKMARFFHRGAWAVFVSSEENIKQILADTLTFQKFIVSENFPRSAFAKMMGINVLESNGDIWKRHRKAVSPPFKSQFEPEIFNSLSLQLIEALLESKSPTNIHAYIQRLTIDALGKALLGVDFGSLAEKNSSFVSAYNRFIFEFIKPIYFIFPFLDSPRNPFRRQIFQDLAVVDNYLLEVISQCREAYKENPAKKAHLLSYMFDQEGEFSDKEIRDNIMVFFLAGHDTTSTSLSIALYHLAKYPEVQQKARQEIIRVLGPDASIPPLAVDLKNLPYLTAIIKETLRLFPPVTILPERVASKDTVIQGQVIPKGTVVLMHTYLMQRDPDCWDAPDSFRPERFLEPHSKLNRINSAWSPFGGGTRQCLGMGFSLMEQRVVLSSILRHFAISFPAGHASDLVLSSCSLISPVGLKLKFSSLKRS</sequence>
<keyword evidence="2" id="KW-1185">Reference proteome</keyword>
<evidence type="ECO:0000313" key="2">
    <source>
        <dbReference type="Proteomes" id="UP001165960"/>
    </source>
</evidence>
<comment type="caution">
    <text evidence="1">The sequence shown here is derived from an EMBL/GenBank/DDBJ whole genome shotgun (WGS) entry which is preliminary data.</text>
</comment>
<name>A0ACC2TK52_9FUNG</name>
<dbReference type="Proteomes" id="UP001165960">
    <property type="component" value="Unassembled WGS sequence"/>
</dbReference>
<organism evidence="1 2">
    <name type="scientific">Entomophthora muscae</name>
    <dbReference type="NCBI Taxonomy" id="34485"/>
    <lineage>
        <taxon>Eukaryota</taxon>
        <taxon>Fungi</taxon>
        <taxon>Fungi incertae sedis</taxon>
        <taxon>Zoopagomycota</taxon>
        <taxon>Entomophthoromycotina</taxon>
        <taxon>Entomophthoromycetes</taxon>
        <taxon>Entomophthorales</taxon>
        <taxon>Entomophthoraceae</taxon>
        <taxon>Entomophthora</taxon>
    </lineage>
</organism>
<protein>
    <submittedName>
        <fullName evidence="1">Uncharacterized protein</fullName>
    </submittedName>
</protein>
<dbReference type="EMBL" id="QTSX02002845">
    <property type="protein sequence ID" value="KAJ9074862.1"/>
    <property type="molecule type" value="Genomic_DNA"/>
</dbReference>